<evidence type="ECO:0000256" key="1">
    <source>
        <dbReference type="SAM" id="MobiDB-lite"/>
    </source>
</evidence>
<accession>A0AAW9AA17</accession>
<evidence type="ECO:0000313" key="2">
    <source>
        <dbReference type="EMBL" id="MDW0117034.1"/>
    </source>
</evidence>
<gene>
    <name evidence="2" type="ORF">QTL97_08815</name>
</gene>
<dbReference type="AlphaFoldDB" id="A0AAW9AA17"/>
<protein>
    <submittedName>
        <fullName evidence="2">Uncharacterized protein</fullName>
    </submittedName>
</protein>
<sequence length="100" mass="11370">MGYQLPIQPIQSEMYANRMNVEFKNFAYINRVQKVKLDTELMSKFQNSLEQEMERISENDKLGTTVPNSRETSGFIPNPTNLSPVIASLVGKGLVVNQYV</sequence>
<dbReference type="RefSeq" id="WP_283732585.1">
    <property type="nucleotide sequence ID" value="NZ_CP125968.1"/>
</dbReference>
<reference evidence="2 3" key="1">
    <citation type="submission" date="2023-06" db="EMBL/GenBank/DDBJ databases">
        <title>Sporosarcina sp. nov., isolated from Korean traditional fermented seafood 'Jeotgal'.</title>
        <authorList>
            <person name="Yang A.I."/>
            <person name="Shin N.-R."/>
        </authorList>
    </citation>
    <scope>NUCLEOTIDE SEQUENCE [LARGE SCALE GENOMIC DNA]</scope>
    <source>
        <strain evidence="2 3">KCTC43456</strain>
    </source>
</reference>
<organism evidence="2 3">
    <name type="scientific">Sporosarcina thermotolerans</name>
    <dbReference type="NCBI Taxonomy" id="633404"/>
    <lineage>
        <taxon>Bacteria</taxon>
        <taxon>Bacillati</taxon>
        <taxon>Bacillota</taxon>
        <taxon>Bacilli</taxon>
        <taxon>Bacillales</taxon>
        <taxon>Caryophanaceae</taxon>
        <taxon>Sporosarcina</taxon>
    </lineage>
</organism>
<dbReference type="EMBL" id="JAUBDJ010000004">
    <property type="protein sequence ID" value="MDW0117034.1"/>
    <property type="molecule type" value="Genomic_DNA"/>
</dbReference>
<evidence type="ECO:0000313" key="3">
    <source>
        <dbReference type="Proteomes" id="UP001271648"/>
    </source>
</evidence>
<keyword evidence="3" id="KW-1185">Reference proteome</keyword>
<feature type="region of interest" description="Disordered" evidence="1">
    <location>
        <begin position="57"/>
        <end position="77"/>
    </location>
</feature>
<dbReference type="Proteomes" id="UP001271648">
    <property type="component" value="Unassembled WGS sequence"/>
</dbReference>
<name>A0AAW9AA17_9BACL</name>
<comment type="caution">
    <text evidence="2">The sequence shown here is derived from an EMBL/GenBank/DDBJ whole genome shotgun (WGS) entry which is preliminary data.</text>
</comment>
<proteinExistence type="predicted"/>